<dbReference type="Gene3D" id="1.25.10.10">
    <property type="entry name" value="Leucine-rich Repeat Variant"/>
    <property type="match status" value="1"/>
</dbReference>
<protein>
    <submittedName>
        <fullName evidence="2">Uncharacterized protein</fullName>
    </submittedName>
</protein>
<dbReference type="EMBL" id="CH991543">
    <property type="protein sequence ID" value="EDQ92585.1"/>
    <property type="molecule type" value="Genomic_DNA"/>
</dbReference>
<keyword evidence="3" id="KW-1185">Reference proteome</keyword>
<evidence type="ECO:0000256" key="1">
    <source>
        <dbReference type="SAM" id="MobiDB-lite"/>
    </source>
</evidence>
<sequence>MSANTRAEEPQLDLLSLDLSTLLENCSALREKATPAASLSERCIGSANHQTAPLPRRAAPHNPPSHCTTHKMLGLALEPNAPGLADAAPPPLSKALSKAPRRRIRPLGDRTNREAVHLDSKPMADKAVVHELAPAERESHDNLLDPLNHTPSTVSADASVRFSQRLEDLIAATSVYKHDQALFYSSLRQIKERLENKQTEAQQLLKSSLPRNLTFFIVGAADFHTNSPLATQKRDHPLDLALQVLRTIVAPFPACTTTLHDDLAGQLLSLSLHSSHLNIVITAIDLLHIVFRYDLKGMQTLLTPTACREVVARLHFADEPRLVAHLSSLLTLGLSLEHNGAEVQRYGGVKCLILKMTDCLQQDQLETTRHHVMQSLLNALASLVWRNAAGQAQLLRGHGRDVLLNYLRDREMGSAMTIVQVLTLLAHLSRQDASHANALMDAGVLRALSTLLNVAEALSPTILGYLTRCLTAPDHAVRLAAANHVRSLCKTLRLFINASQALNSFVALRALMWFGACQLQHKMVKALLSVLRELREEQPDVAAHVLEALAHLFREHPKAERLLSQPKLWSMLQQVAQRHAERHDVLCALASVYVALVRHGKDMEVGEAQRVLSFCNDVLLRLHETSGGEGSRLARACMEILAHCADHDHLLMAMRTDGEWLASAEHE</sequence>
<reference evidence="2 3" key="1">
    <citation type="journal article" date="2008" name="Nature">
        <title>The genome of the choanoflagellate Monosiga brevicollis and the origin of metazoans.</title>
        <authorList>
            <consortium name="JGI Sequencing"/>
            <person name="King N."/>
            <person name="Westbrook M.J."/>
            <person name="Young S.L."/>
            <person name="Kuo A."/>
            <person name="Abedin M."/>
            <person name="Chapman J."/>
            <person name="Fairclough S."/>
            <person name="Hellsten U."/>
            <person name="Isogai Y."/>
            <person name="Letunic I."/>
            <person name="Marr M."/>
            <person name="Pincus D."/>
            <person name="Putnam N."/>
            <person name="Rokas A."/>
            <person name="Wright K.J."/>
            <person name="Zuzow R."/>
            <person name="Dirks W."/>
            <person name="Good M."/>
            <person name="Goodstein D."/>
            <person name="Lemons D."/>
            <person name="Li W."/>
            <person name="Lyons J.B."/>
            <person name="Morris A."/>
            <person name="Nichols S."/>
            <person name="Richter D.J."/>
            <person name="Salamov A."/>
            <person name="Bork P."/>
            <person name="Lim W.A."/>
            <person name="Manning G."/>
            <person name="Miller W.T."/>
            <person name="McGinnis W."/>
            <person name="Shapiro H."/>
            <person name="Tjian R."/>
            <person name="Grigoriev I.V."/>
            <person name="Rokhsar D."/>
        </authorList>
    </citation>
    <scope>NUCLEOTIDE SEQUENCE [LARGE SCALE GENOMIC DNA]</scope>
    <source>
        <strain evidence="3">MX1 / ATCC 50154</strain>
    </source>
</reference>
<dbReference type="RefSeq" id="XP_001742347.1">
    <property type="nucleotide sequence ID" value="XM_001742295.1"/>
</dbReference>
<dbReference type="KEGG" id="mbr:MONBRDRAFT_22379"/>
<dbReference type="SUPFAM" id="SSF48371">
    <property type="entry name" value="ARM repeat"/>
    <property type="match status" value="1"/>
</dbReference>
<gene>
    <name evidence="2" type="ORF">MONBRDRAFT_22379</name>
</gene>
<dbReference type="AlphaFoldDB" id="A9UQE6"/>
<dbReference type="Proteomes" id="UP000001357">
    <property type="component" value="Unassembled WGS sequence"/>
</dbReference>
<dbReference type="InterPro" id="IPR011989">
    <property type="entry name" value="ARM-like"/>
</dbReference>
<dbReference type="GeneID" id="5887483"/>
<dbReference type="InParanoid" id="A9UQE6"/>
<dbReference type="InterPro" id="IPR016024">
    <property type="entry name" value="ARM-type_fold"/>
</dbReference>
<organism evidence="2 3">
    <name type="scientific">Monosiga brevicollis</name>
    <name type="common">Choanoflagellate</name>
    <dbReference type="NCBI Taxonomy" id="81824"/>
    <lineage>
        <taxon>Eukaryota</taxon>
        <taxon>Choanoflagellata</taxon>
        <taxon>Craspedida</taxon>
        <taxon>Salpingoecidae</taxon>
        <taxon>Monosiga</taxon>
    </lineage>
</organism>
<proteinExistence type="predicted"/>
<feature type="region of interest" description="Disordered" evidence="1">
    <location>
        <begin position="50"/>
        <end position="69"/>
    </location>
</feature>
<evidence type="ECO:0000313" key="2">
    <source>
        <dbReference type="EMBL" id="EDQ92585.1"/>
    </source>
</evidence>
<feature type="region of interest" description="Disordered" evidence="1">
    <location>
        <begin position="80"/>
        <end position="99"/>
    </location>
</feature>
<accession>A9UQE6</accession>
<evidence type="ECO:0000313" key="3">
    <source>
        <dbReference type="Proteomes" id="UP000001357"/>
    </source>
</evidence>
<name>A9UQE6_MONBE</name>